<dbReference type="PANTHER" id="PTHR46825">
    <property type="entry name" value="D-ALANYL-D-ALANINE-CARBOXYPEPTIDASE/ENDOPEPTIDASE AMPH"/>
    <property type="match status" value="1"/>
</dbReference>
<accession>A0A0P7XDJ8</accession>
<dbReference type="SUPFAM" id="SSF56601">
    <property type="entry name" value="beta-lactamase/transpeptidase-like"/>
    <property type="match status" value="1"/>
</dbReference>
<comment type="caution">
    <text evidence="2">The sequence shown here is derived from an EMBL/GenBank/DDBJ whole genome shotgun (WGS) entry which is preliminary data.</text>
</comment>
<dbReference type="eggNOG" id="COG1680">
    <property type="taxonomic scope" value="Bacteria"/>
</dbReference>
<evidence type="ECO:0000313" key="3">
    <source>
        <dbReference type="Proteomes" id="UP000050421"/>
    </source>
</evidence>
<dbReference type="PANTHER" id="PTHR46825:SF9">
    <property type="entry name" value="BETA-LACTAMASE-RELATED DOMAIN-CONTAINING PROTEIN"/>
    <property type="match status" value="1"/>
</dbReference>
<feature type="domain" description="Beta-lactamase-related" evidence="1">
    <location>
        <begin position="34"/>
        <end position="352"/>
    </location>
</feature>
<dbReference type="OrthoDB" id="9793489at2"/>
<sequence>MNRLLVFPLVFLFVLSAFGQKRHLQNALDRAESEGFSGVVLLAENGKVLFEKAVGMRNFEEAIPLQPDDVFEMASVSKQFTAMMVMICKEKGLVDFDDAVDQYLSIPYPNITIRHLLTHTSGLPDYQAIMDKHWDKSKAAGNLEILEYLRRYAPPKLFEPGEKYEYSNTGYVILASIVEEVTDRDFIELSKEWIFDPVGMESTAIRSLEEKAQVPNFAVGHLKDENGNYVNANRFRSSDYTLWLGKRKGPGRVSSTAEDLLKWDQALYTEKLVSNETLEQAFSPFELNDGAKSTYGFGWDLDPNSPYGKMVMHTGDNPGYKTIIVRFIEENKTIILLNNNYHPDQMRLVEAATLALGKW</sequence>
<dbReference type="Proteomes" id="UP000050421">
    <property type="component" value="Unassembled WGS sequence"/>
</dbReference>
<dbReference type="AlphaFoldDB" id="A0A0P7XDJ8"/>
<dbReference type="InterPro" id="IPR012338">
    <property type="entry name" value="Beta-lactam/transpept-like"/>
</dbReference>
<gene>
    <name evidence="2" type="ORF">HLUCCX10_13005</name>
</gene>
<dbReference type="Pfam" id="PF00144">
    <property type="entry name" value="Beta-lactamase"/>
    <property type="match status" value="1"/>
</dbReference>
<evidence type="ECO:0000259" key="1">
    <source>
        <dbReference type="Pfam" id="PF00144"/>
    </source>
</evidence>
<organism evidence="2 3">
    <name type="scientific">Algoriphagus marincola HL-49</name>
    <dbReference type="NCBI Taxonomy" id="1305737"/>
    <lineage>
        <taxon>Bacteria</taxon>
        <taxon>Pseudomonadati</taxon>
        <taxon>Bacteroidota</taxon>
        <taxon>Cytophagia</taxon>
        <taxon>Cytophagales</taxon>
        <taxon>Cyclobacteriaceae</taxon>
        <taxon>Algoriphagus</taxon>
    </lineage>
</organism>
<dbReference type="InterPro" id="IPR050491">
    <property type="entry name" value="AmpC-like"/>
</dbReference>
<protein>
    <submittedName>
        <fullName evidence="2">Putative beta-lactamase</fullName>
    </submittedName>
</protein>
<dbReference type="Gene3D" id="3.40.710.10">
    <property type="entry name" value="DD-peptidase/beta-lactamase superfamily"/>
    <property type="match status" value="1"/>
</dbReference>
<dbReference type="InterPro" id="IPR001466">
    <property type="entry name" value="Beta-lactam-related"/>
</dbReference>
<name>A0A0P7XDJ8_9BACT</name>
<dbReference type="PATRIC" id="fig|1305737.6.peg.3259"/>
<proteinExistence type="predicted"/>
<dbReference type="STRING" id="1305737.GCA_000526355_02526"/>
<dbReference type="EMBL" id="LJXT01000090">
    <property type="protein sequence ID" value="KPQ13433.1"/>
    <property type="molecule type" value="Genomic_DNA"/>
</dbReference>
<reference evidence="2 3" key="1">
    <citation type="submission" date="2015-09" db="EMBL/GenBank/DDBJ databases">
        <title>Identification and resolution of microdiversity through metagenomic sequencing of parallel consortia.</title>
        <authorList>
            <person name="Nelson W.C."/>
            <person name="Romine M.F."/>
            <person name="Lindemann S.R."/>
        </authorList>
    </citation>
    <scope>NUCLEOTIDE SEQUENCE [LARGE SCALE GENOMIC DNA]</scope>
    <source>
        <strain evidence="2">HL-49</strain>
    </source>
</reference>
<evidence type="ECO:0000313" key="2">
    <source>
        <dbReference type="EMBL" id="KPQ13433.1"/>
    </source>
</evidence>